<dbReference type="Gene3D" id="1.10.40.40">
    <property type="entry name" value="Deoxyribonucleotidase, domain 2"/>
    <property type="match status" value="1"/>
</dbReference>
<keyword evidence="3" id="KW-1185">Reference proteome</keyword>
<evidence type="ECO:0000313" key="3">
    <source>
        <dbReference type="Proteomes" id="UP001301350"/>
    </source>
</evidence>
<reference evidence="2 3" key="1">
    <citation type="submission" date="2022-07" db="EMBL/GenBank/DDBJ databases">
        <title>Genome-wide signatures of adaptation to extreme environments.</title>
        <authorList>
            <person name="Cho C.H."/>
            <person name="Yoon H.S."/>
        </authorList>
    </citation>
    <scope>NUCLEOTIDE SEQUENCE [LARGE SCALE GENOMIC DNA]</scope>
    <source>
        <strain evidence="2 3">DBV 063 E5</strain>
    </source>
</reference>
<dbReference type="InterPro" id="IPR036412">
    <property type="entry name" value="HAD-like_sf"/>
</dbReference>
<gene>
    <name evidence="2" type="ORF">CDCA_CDCA16G4121</name>
</gene>
<organism evidence="2 3">
    <name type="scientific">Cyanidium caldarium</name>
    <name type="common">Red alga</name>
    <dbReference type="NCBI Taxonomy" id="2771"/>
    <lineage>
        <taxon>Eukaryota</taxon>
        <taxon>Rhodophyta</taxon>
        <taxon>Bangiophyceae</taxon>
        <taxon>Cyanidiales</taxon>
        <taxon>Cyanidiaceae</taxon>
        <taxon>Cyanidium</taxon>
    </lineage>
</organism>
<dbReference type="AlphaFoldDB" id="A0AAV9J114"/>
<dbReference type="SFLD" id="SFLDS00003">
    <property type="entry name" value="Haloacid_Dehalogenase"/>
    <property type="match status" value="1"/>
</dbReference>
<dbReference type="PANTHER" id="PTHR16504:SF4">
    <property type="entry name" value="5'(3')-DEOXYRIBONUCLEOTIDASE"/>
    <property type="match status" value="1"/>
</dbReference>
<proteinExistence type="predicted"/>
<dbReference type="GO" id="GO:0009223">
    <property type="term" value="P:pyrimidine deoxyribonucleotide catabolic process"/>
    <property type="evidence" value="ECO:0007669"/>
    <property type="project" value="TreeGrafter"/>
</dbReference>
<evidence type="ECO:0000313" key="2">
    <source>
        <dbReference type="EMBL" id="KAK4538096.1"/>
    </source>
</evidence>
<accession>A0AAV9J114</accession>
<evidence type="ECO:0000256" key="1">
    <source>
        <dbReference type="PIRSR" id="PIRSR610708-1"/>
    </source>
</evidence>
<feature type="active site" description="Nucleophile" evidence="1">
    <location>
        <position position="12"/>
    </location>
</feature>
<dbReference type="SUPFAM" id="SSF56784">
    <property type="entry name" value="HAD-like"/>
    <property type="match status" value="1"/>
</dbReference>
<dbReference type="Gene3D" id="3.40.50.1000">
    <property type="entry name" value="HAD superfamily/HAD-like"/>
    <property type="match status" value="1"/>
</dbReference>
<dbReference type="SFLD" id="SFLDG01145">
    <property type="entry name" value="C1.2.1"/>
    <property type="match status" value="1"/>
</dbReference>
<feature type="active site" description="Proton donor" evidence="1">
    <location>
        <position position="14"/>
    </location>
</feature>
<dbReference type="Pfam" id="PF06941">
    <property type="entry name" value="NT5C"/>
    <property type="match status" value="1"/>
</dbReference>
<name>A0AAV9J114_CYACA</name>
<protein>
    <submittedName>
        <fullName evidence="2">Uncharacterized protein</fullName>
    </submittedName>
</protein>
<comment type="caution">
    <text evidence="2">The sequence shown here is derived from an EMBL/GenBank/DDBJ whole genome shotgun (WGS) entry which is preliminary data.</text>
</comment>
<dbReference type="SFLD" id="SFLDG01126">
    <property type="entry name" value="C1.2:_Nucleotidase_Like"/>
    <property type="match status" value="1"/>
</dbReference>
<dbReference type="EMBL" id="JANCYW010000016">
    <property type="protein sequence ID" value="KAK4538096.1"/>
    <property type="molecule type" value="Genomic_DNA"/>
</dbReference>
<sequence length="201" mass="23657">MASDRVPLILCDMDNTIVSFDEAFIERWQRLDAGADASRVRQREHFELEQNFAESERPLVERIMGTPGFYESLEPIKGAVEALREMLACGLEVRLCTAPHPLQWETCVRDKYVWVRRHLGEEWLSRVMIVRDKTCVRGTLLVDDKPEVRGFFADPEWAHVLFEQSYNRQARNALRLRHWSEWKRVLLPWLRQAGFTVSNNE</sequence>
<dbReference type="GO" id="GO:0008253">
    <property type="term" value="F:5'-nucleotidase activity"/>
    <property type="evidence" value="ECO:0007669"/>
    <property type="project" value="InterPro"/>
</dbReference>
<dbReference type="InterPro" id="IPR010708">
    <property type="entry name" value="5'(3')-deoxyribonucleotidase"/>
</dbReference>
<dbReference type="PANTHER" id="PTHR16504">
    <property type="entry name" value="5'(3')-DEOXYRIBONUCLEOTIDASE"/>
    <property type="match status" value="1"/>
</dbReference>
<dbReference type="Proteomes" id="UP001301350">
    <property type="component" value="Unassembled WGS sequence"/>
</dbReference>
<dbReference type="InterPro" id="IPR023214">
    <property type="entry name" value="HAD_sf"/>
</dbReference>